<protein>
    <submittedName>
        <fullName evidence="2">Uncharacterized protein</fullName>
    </submittedName>
</protein>
<feature type="region of interest" description="Disordered" evidence="1">
    <location>
        <begin position="1"/>
        <end position="39"/>
    </location>
</feature>
<proteinExistence type="predicted"/>
<sequence length="39" mass="4247">MSSAISTQPNRSGGSNGSGRTRDKRDPKGKRIRNLEAFL</sequence>
<dbReference type="AlphaFoldDB" id="A0A2P5E1P7"/>
<organism evidence="2 3">
    <name type="scientific">Parasponia andersonii</name>
    <name type="common">Sponia andersonii</name>
    <dbReference type="NCBI Taxonomy" id="3476"/>
    <lineage>
        <taxon>Eukaryota</taxon>
        <taxon>Viridiplantae</taxon>
        <taxon>Streptophyta</taxon>
        <taxon>Embryophyta</taxon>
        <taxon>Tracheophyta</taxon>
        <taxon>Spermatophyta</taxon>
        <taxon>Magnoliopsida</taxon>
        <taxon>eudicotyledons</taxon>
        <taxon>Gunneridae</taxon>
        <taxon>Pentapetalae</taxon>
        <taxon>rosids</taxon>
        <taxon>fabids</taxon>
        <taxon>Rosales</taxon>
        <taxon>Cannabaceae</taxon>
        <taxon>Parasponia</taxon>
    </lineage>
</organism>
<reference evidence="3" key="1">
    <citation type="submission" date="2016-06" db="EMBL/GenBank/DDBJ databases">
        <title>Parallel loss of symbiosis genes in relatives of nitrogen-fixing non-legume Parasponia.</title>
        <authorList>
            <person name="Van Velzen R."/>
            <person name="Holmer R."/>
            <person name="Bu F."/>
            <person name="Rutten L."/>
            <person name="Van Zeijl A."/>
            <person name="Liu W."/>
            <person name="Santuari L."/>
            <person name="Cao Q."/>
            <person name="Sharma T."/>
            <person name="Shen D."/>
            <person name="Roswanjaya Y."/>
            <person name="Wardhani T."/>
            <person name="Kalhor M.S."/>
            <person name="Jansen J."/>
            <person name="Van den Hoogen J."/>
            <person name="Gungor B."/>
            <person name="Hartog M."/>
            <person name="Hontelez J."/>
            <person name="Verver J."/>
            <person name="Yang W.-C."/>
            <person name="Schijlen E."/>
            <person name="Repin R."/>
            <person name="Schilthuizen M."/>
            <person name="Schranz E."/>
            <person name="Heidstra R."/>
            <person name="Miyata K."/>
            <person name="Fedorova E."/>
            <person name="Kohlen W."/>
            <person name="Bisseling T."/>
            <person name="Smit S."/>
            <person name="Geurts R."/>
        </authorList>
    </citation>
    <scope>NUCLEOTIDE SEQUENCE [LARGE SCALE GENOMIC DNA]</scope>
    <source>
        <strain evidence="3">cv. WU1-14</strain>
    </source>
</reference>
<dbReference type="Proteomes" id="UP000237105">
    <property type="component" value="Unassembled WGS sequence"/>
</dbReference>
<keyword evidence="3" id="KW-1185">Reference proteome</keyword>
<comment type="caution">
    <text evidence="2">The sequence shown here is derived from an EMBL/GenBank/DDBJ whole genome shotgun (WGS) entry which is preliminary data.</text>
</comment>
<gene>
    <name evidence="2" type="ORF">PanWU01x14_012050</name>
</gene>
<accession>A0A2P5E1P7</accession>
<evidence type="ECO:0000313" key="3">
    <source>
        <dbReference type="Proteomes" id="UP000237105"/>
    </source>
</evidence>
<name>A0A2P5E1P7_PARAD</name>
<evidence type="ECO:0000313" key="2">
    <source>
        <dbReference type="EMBL" id="PON79470.1"/>
    </source>
</evidence>
<dbReference type="EMBL" id="JXTB01000004">
    <property type="protein sequence ID" value="PON79470.1"/>
    <property type="molecule type" value="Genomic_DNA"/>
</dbReference>
<evidence type="ECO:0000256" key="1">
    <source>
        <dbReference type="SAM" id="MobiDB-lite"/>
    </source>
</evidence>